<dbReference type="PANTHER" id="PTHR23517">
    <property type="entry name" value="RESISTANCE PROTEIN MDTM, PUTATIVE-RELATED-RELATED"/>
    <property type="match status" value="1"/>
</dbReference>
<feature type="transmembrane region" description="Helical" evidence="8">
    <location>
        <begin position="169"/>
        <end position="187"/>
    </location>
</feature>
<evidence type="ECO:0000256" key="3">
    <source>
        <dbReference type="ARBA" id="ARBA00022475"/>
    </source>
</evidence>
<evidence type="ECO:0000313" key="10">
    <source>
        <dbReference type="Proteomes" id="UP000287394"/>
    </source>
</evidence>
<dbReference type="GO" id="GO:0005886">
    <property type="term" value="C:plasma membrane"/>
    <property type="evidence" value="ECO:0007669"/>
    <property type="project" value="UniProtKB-SubCell"/>
</dbReference>
<feature type="transmembrane region" description="Helical" evidence="8">
    <location>
        <begin position="358"/>
        <end position="379"/>
    </location>
</feature>
<dbReference type="KEGG" id="ccot:CCAX7_17860"/>
<proteinExistence type="predicted"/>
<keyword evidence="3" id="KW-1003">Cell membrane</keyword>
<feature type="transmembrane region" description="Helical" evidence="8">
    <location>
        <begin position="329"/>
        <end position="352"/>
    </location>
</feature>
<keyword evidence="6 8" id="KW-0472">Membrane</keyword>
<feature type="transmembrane region" description="Helical" evidence="8">
    <location>
        <begin position="296"/>
        <end position="317"/>
    </location>
</feature>
<comment type="subcellular location">
    <subcellularLocation>
        <location evidence="1">Cell membrane</location>
        <topology evidence="1">Multi-pass membrane protein</topology>
    </subcellularLocation>
</comment>
<evidence type="ECO:0000256" key="6">
    <source>
        <dbReference type="ARBA" id="ARBA00023136"/>
    </source>
</evidence>
<keyword evidence="4 8" id="KW-0812">Transmembrane</keyword>
<feature type="transmembrane region" description="Helical" evidence="8">
    <location>
        <begin position="139"/>
        <end position="157"/>
    </location>
</feature>
<evidence type="ECO:0000256" key="7">
    <source>
        <dbReference type="SAM" id="MobiDB-lite"/>
    </source>
</evidence>
<dbReference type="InterPro" id="IPR011701">
    <property type="entry name" value="MFS"/>
</dbReference>
<keyword evidence="5 8" id="KW-1133">Transmembrane helix</keyword>
<feature type="transmembrane region" description="Helical" evidence="8">
    <location>
        <begin position="80"/>
        <end position="99"/>
    </location>
</feature>
<evidence type="ECO:0000256" key="4">
    <source>
        <dbReference type="ARBA" id="ARBA00022692"/>
    </source>
</evidence>
<dbReference type="GO" id="GO:0022857">
    <property type="term" value="F:transmembrane transporter activity"/>
    <property type="evidence" value="ECO:0007669"/>
    <property type="project" value="InterPro"/>
</dbReference>
<dbReference type="InterPro" id="IPR050171">
    <property type="entry name" value="MFS_Transporters"/>
</dbReference>
<organism evidence="9 10">
    <name type="scientific">Capsulimonas corticalis</name>
    <dbReference type="NCBI Taxonomy" id="2219043"/>
    <lineage>
        <taxon>Bacteria</taxon>
        <taxon>Bacillati</taxon>
        <taxon>Armatimonadota</taxon>
        <taxon>Armatimonadia</taxon>
        <taxon>Capsulimonadales</taxon>
        <taxon>Capsulimonadaceae</taxon>
        <taxon>Capsulimonas</taxon>
    </lineage>
</organism>
<keyword evidence="10" id="KW-1185">Reference proteome</keyword>
<accession>A0A402D3U2</accession>
<feature type="transmembrane region" description="Helical" evidence="8">
    <location>
        <begin position="57"/>
        <end position="73"/>
    </location>
</feature>
<feature type="region of interest" description="Disordered" evidence="7">
    <location>
        <begin position="384"/>
        <end position="406"/>
    </location>
</feature>
<dbReference type="EMBL" id="AP025739">
    <property type="protein sequence ID" value="BDI29735.1"/>
    <property type="molecule type" value="Genomic_DNA"/>
</dbReference>
<feature type="transmembrane region" description="Helical" evidence="8">
    <location>
        <begin position="12"/>
        <end position="37"/>
    </location>
</feature>
<dbReference type="SUPFAM" id="SSF103473">
    <property type="entry name" value="MFS general substrate transporter"/>
    <property type="match status" value="1"/>
</dbReference>
<name>A0A402D3U2_9BACT</name>
<sequence length="406" mass="44150">MSDDARALRRDWNLFTALTFLFSFGFAVYSGVFQNFLRDELHAGPLQLGSLESMREIPGFLTAIMAGTLIALAESRVAGLGLLITGIGIGATGHMHSFAPLVAITVFWSIGFHLYASMSSAITLTLAKGQEGGRHLGRMAAVGSVATLAGLGIAWLIKQLFEAVPYNTFFYLAGAAIFAGGVLCMMLGHHSASEGSRARLILRREYGLFYLLTFLEGCRRQIFSIFASFALILVYHVPLAHMLALQLINSILIAVTAPYIGKLVDRKGERGPLTFYSIGLIVVFLGYATTKTVGALYALFLLDNILFTFGVGFTTYLNRIVRKGELTPCVAMGLTMNHVAAVTVPIGGAWLWQRFHNYQLPFWIGVAIAAVSLLAMRWLPTGPPPSGRVSGEEEEMEAVEEKLGRV</sequence>
<reference evidence="9 10" key="1">
    <citation type="journal article" date="2019" name="Int. J. Syst. Evol. Microbiol.">
        <title>Capsulimonas corticalis gen. nov., sp. nov., an aerobic capsulated bacterium, of a novel bacterial order, Capsulimonadales ord. nov., of the class Armatimonadia of the phylum Armatimonadetes.</title>
        <authorList>
            <person name="Li J."/>
            <person name="Kudo C."/>
            <person name="Tonouchi A."/>
        </authorList>
    </citation>
    <scope>NUCLEOTIDE SEQUENCE [LARGE SCALE GENOMIC DNA]</scope>
    <source>
        <strain evidence="9 10">AX-7</strain>
    </source>
</reference>
<evidence type="ECO:0000313" key="9">
    <source>
        <dbReference type="EMBL" id="BDI29735.1"/>
    </source>
</evidence>
<evidence type="ECO:0000256" key="1">
    <source>
        <dbReference type="ARBA" id="ARBA00004651"/>
    </source>
</evidence>
<dbReference type="Pfam" id="PF07690">
    <property type="entry name" value="MFS_1"/>
    <property type="match status" value="1"/>
</dbReference>
<feature type="transmembrane region" description="Helical" evidence="8">
    <location>
        <begin position="105"/>
        <end position="127"/>
    </location>
</feature>
<dbReference type="Proteomes" id="UP000287394">
    <property type="component" value="Chromosome"/>
</dbReference>
<dbReference type="OrthoDB" id="9774288at2"/>
<protein>
    <submittedName>
        <fullName evidence="9">MFS transporter</fullName>
    </submittedName>
</protein>
<dbReference type="InterPro" id="IPR036259">
    <property type="entry name" value="MFS_trans_sf"/>
</dbReference>
<evidence type="ECO:0000256" key="5">
    <source>
        <dbReference type="ARBA" id="ARBA00022989"/>
    </source>
</evidence>
<evidence type="ECO:0000256" key="8">
    <source>
        <dbReference type="SAM" id="Phobius"/>
    </source>
</evidence>
<feature type="transmembrane region" description="Helical" evidence="8">
    <location>
        <begin position="208"/>
        <end position="233"/>
    </location>
</feature>
<keyword evidence="2" id="KW-0813">Transport</keyword>
<dbReference type="RefSeq" id="WP_119324166.1">
    <property type="nucleotide sequence ID" value="NZ_AP025739.1"/>
</dbReference>
<evidence type="ECO:0000256" key="2">
    <source>
        <dbReference type="ARBA" id="ARBA00022448"/>
    </source>
</evidence>
<gene>
    <name evidence="9" type="ORF">CCAX7_17860</name>
</gene>
<dbReference type="AlphaFoldDB" id="A0A402D3U2"/>
<dbReference type="Gene3D" id="1.20.1250.20">
    <property type="entry name" value="MFS general substrate transporter like domains"/>
    <property type="match status" value="2"/>
</dbReference>
<feature type="transmembrane region" description="Helical" evidence="8">
    <location>
        <begin position="273"/>
        <end position="290"/>
    </location>
</feature>